<proteinExistence type="inferred from homology"/>
<sequence length="169" mass="19075">MEVTDKIQLNVTLERAVTRDVLRALLHSILFHRLFGTIERLVTDKVELFWRALDHASLSPTSTKRGQLVVTFSERRPKKTWFSMGEEEVPWEIWTINAIIHSPQSERERQAILDPLPETLSGLLLTILNHTSSEKGRSCVPPIVTAGVVSPFPLRIVVSVAGVEIEDSE</sequence>
<reference evidence="4" key="1">
    <citation type="journal article" date="2020" name="Nat. Commun.">
        <title>Large-scale genome sequencing of mycorrhizal fungi provides insights into the early evolution of symbiotic traits.</title>
        <authorList>
            <person name="Miyauchi S."/>
            <person name="Kiss E."/>
            <person name="Kuo A."/>
            <person name="Drula E."/>
            <person name="Kohler A."/>
            <person name="Sanchez-Garcia M."/>
            <person name="Morin E."/>
            <person name="Andreopoulos B."/>
            <person name="Barry K.W."/>
            <person name="Bonito G."/>
            <person name="Buee M."/>
            <person name="Carver A."/>
            <person name="Chen C."/>
            <person name="Cichocki N."/>
            <person name="Clum A."/>
            <person name="Culley D."/>
            <person name="Crous P.W."/>
            <person name="Fauchery L."/>
            <person name="Girlanda M."/>
            <person name="Hayes R.D."/>
            <person name="Keri Z."/>
            <person name="LaButti K."/>
            <person name="Lipzen A."/>
            <person name="Lombard V."/>
            <person name="Magnuson J."/>
            <person name="Maillard F."/>
            <person name="Murat C."/>
            <person name="Nolan M."/>
            <person name="Ohm R.A."/>
            <person name="Pangilinan J."/>
            <person name="Pereira M.F."/>
            <person name="Perotto S."/>
            <person name="Peter M."/>
            <person name="Pfister S."/>
            <person name="Riley R."/>
            <person name="Sitrit Y."/>
            <person name="Stielow J.B."/>
            <person name="Szollosi G."/>
            <person name="Zifcakova L."/>
            <person name="Stursova M."/>
            <person name="Spatafora J.W."/>
            <person name="Tedersoo L."/>
            <person name="Vaario L.M."/>
            <person name="Yamada A."/>
            <person name="Yan M."/>
            <person name="Wang P."/>
            <person name="Xu J."/>
            <person name="Bruns T."/>
            <person name="Baldrian P."/>
            <person name="Vilgalys R."/>
            <person name="Dunand C."/>
            <person name="Henrissat B."/>
            <person name="Grigoriev I.V."/>
            <person name="Hibbett D."/>
            <person name="Nagy L.G."/>
            <person name="Martin F.M."/>
        </authorList>
    </citation>
    <scope>NUCLEOTIDE SEQUENCE</scope>
    <source>
        <strain evidence="4">UP504</strain>
    </source>
</reference>
<evidence type="ECO:0000313" key="5">
    <source>
        <dbReference type="Proteomes" id="UP000886523"/>
    </source>
</evidence>
<dbReference type="GO" id="GO:1990316">
    <property type="term" value="C:Atg1/ULK1 kinase complex"/>
    <property type="evidence" value="ECO:0007669"/>
    <property type="project" value="TreeGrafter"/>
</dbReference>
<evidence type="ECO:0000256" key="1">
    <source>
        <dbReference type="ARBA" id="ARBA00007130"/>
    </source>
</evidence>
<evidence type="ECO:0000256" key="2">
    <source>
        <dbReference type="ARBA" id="ARBA00018874"/>
    </source>
</evidence>
<comment type="caution">
    <text evidence="4">The sequence shown here is derived from an EMBL/GenBank/DDBJ whole genome shotgun (WGS) entry which is preliminary data.</text>
</comment>
<dbReference type="Proteomes" id="UP000886523">
    <property type="component" value="Unassembled WGS sequence"/>
</dbReference>
<accession>A0A9P6DS37</accession>
<dbReference type="GO" id="GO:0000407">
    <property type="term" value="C:phagophore assembly site"/>
    <property type="evidence" value="ECO:0007669"/>
    <property type="project" value="TreeGrafter"/>
</dbReference>
<dbReference type="Pfam" id="PF07855">
    <property type="entry name" value="ATG101"/>
    <property type="match status" value="1"/>
</dbReference>
<dbReference type="EMBL" id="MU128981">
    <property type="protein sequence ID" value="KAF9512841.1"/>
    <property type="molecule type" value="Genomic_DNA"/>
</dbReference>
<keyword evidence="3" id="KW-0072">Autophagy</keyword>
<gene>
    <name evidence="4" type="ORF">BS47DRAFT_1029486</name>
</gene>
<evidence type="ECO:0000313" key="4">
    <source>
        <dbReference type="EMBL" id="KAF9512841.1"/>
    </source>
</evidence>
<organism evidence="4 5">
    <name type="scientific">Hydnum rufescens UP504</name>
    <dbReference type="NCBI Taxonomy" id="1448309"/>
    <lineage>
        <taxon>Eukaryota</taxon>
        <taxon>Fungi</taxon>
        <taxon>Dikarya</taxon>
        <taxon>Basidiomycota</taxon>
        <taxon>Agaricomycotina</taxon>
        <taxon>Agaricomycetes</taxon>
        <taxon>Cantharellales</taxon>
        <taxon>Hydnaceae</taxon>
        <taxon>Hydnum</taxon>
    </lineage>
</organism>
<dbReference type="AlphaFoldDB" id="A0A9P6DS37"/>
<dbReference type="PANTHER" id="PTHR13292">
    <property type="entry name" value="AUTOPHAGY-RELATED PROTEIN 101"/>
    <property type="match status" value="1"/>
</dbReference>
<dbReference type="GO" id="GO:0019901">
    <property type="term" value="F:protein kinase binding"/>
    <property type="evidence" value="ECO:0007669"/>
    <property type="project" value="TreeGrafter"/>
</dbReference>
<dbReference type="OrthoDB" id="10259639at2759"/>
<keyword evidence="5" id="KW-1185">Reference proteome</keyword>
<comment type="similarity">
    <text evidence="1">Belongs to the ATG101 family.</text>
</comment>
<evidence type="ECO:0000256" key="3">
    <source>
        <dbReference type="ARBA" id="ARBA00023006"/>
    </source>
</evidence>
<dbReference type="GO" id="GO:0000045">
    <property type="term" value="P:autophagosome assembly"/>
    <property type="evidence" value="ECO:0007669"/>
    <property type="project" value="TreeGrafter"/>
</dbReference>
<dbReference type="PANTHER" id="PTHR13292:SF0">
    <property type="entry name" value="AUTOPHAGY-RELATED PROTEIN 101"/>
    <property type="match status" value="1"/>
</dbReference>
<name>A0A9P6DS37_9AGAM</name>
<dbReference type="InterPro" id="IPR012445">
    <property type="entry name" value="ATG101"/>
</dbReference>
<protein>
    <recommendedName>
        <fullName evidence="2">Autophagy-related protein 101</fullName>
    </recommendedName>
</protein>